<dbReference type="PRINTS" id="PR00344">
    <property type="entry name" value="BCTRLSENSOR"/>
</dbReference>
<evidence type="ECO:0000256" key="5">
    <source>
        <dbReference type="ARBA" id="ARBA00022777"/>
    </source>
</evidence>
<evidence type="ECO:0000256" key="6">
    <source>
        <dbReference type="PROSITE-ProRule" id="PRU00169"/>
    </source>
</evidence>
<dbReference type="OrthoDB" id="6114847at2"/>
<dbReference type="InterPro" id="IPR005467">
    <property type="entry name" value="His_kinase_dom"/>
</dbReference>
<keyword evidence="8" id="KW-0812">Transmembrane</keyword>
<keyword evidence="8" id="KW-0472">Membrane</keyword>
<dbReference type="SUPFAM" id="SSF47384">
    <property type="entry name" value="Homodimeric domain of signal transducing histidine kinase"/>
    <property type="match status" value="1"/>
</dbReference>
<feature type="transmembrane region" description="Helical" evidence="8">
    <location>
        <begin position="109"/>
        <end position="140"/>
    </location>
</feature>
<evidence type="ECO:0000256" key="7">
    <source>
        <dbReference type="SAM" id="Coils"/>
    </source>
</evidence>
<dbReference type="PROSITE" id="PS50110">
    <property type="entry name" value="RESPONSE_REGULATORY"/>
    <property type="match status" value="1"/>
</dbReference>
<dbReference type="InterPro" id="IPR001789">
    <property type="entry name" value="Sig_transdc_resp-reg_receiver"/>
</dbReference>
<dbReference type="InterPro" id="IPR003661">
    <property type="entry name" value="HisK_dim/P_dom"/>
</dbReference>
<feature type="coiled-coil region" evidence="7">
    <location>
        <begin position="177"/>
        <end position="207"/>
    </location>
</feature>
<comment type="catalytic activity">
    <reaction evidence="1">
        <text>ATP + protein L-histidine = ADP + protein N-phospho-L-histidine.</text>
        <dbReference type="EC" id="2.7.13.3"/>
    </reaction>
</comment>
<evidence type="ECO:0000259" key="9">
    <source>
        <dbReference type="PROSITE" id="PS50109"/>
    </source>
</evidence>
<dbReference type="Gene3D" id="3.30.565.10">
    <property type="entry name" value="Histidine kinase-like ATPase, C-terminal domain"/>
    <property type="match status" value="1"/>
</dbReference>
<reference evidence="11 12" key="1">
    <citation type="submission" date="2019-02" db="EMBL/GenBank/DDBJ databases">
        <title>Aquabacterium sp. strain KMB7.</title>
        <authorList>
            <person name="Chen W.-M."/>
        </authorList>
    </citation>
    <scope>NUCLEOTIDE SEQUENCE [LARGE SCALE GENOMIC DNA]</scope>
    <source>
        <strain evidence="11 12">KMB7</strain>
    </source>
</reference>
<dbReference type="Pfam" id="PF02518">
    <property type="entry name" value="HATPase_c"/>
    <property type="match status" value="1"/>
</dbReference>
<dbReference type="CDD" id="cd00082">
    <property type="entry name" value="HisKA"/>
    <property type="match status" value="1"/>
</dbReference>
<dbReference type="SUPFAM" id="SSF55874">
    <property type="entry name" value="ATPase domain of HSP90 chaperone/DNA topoisomerase II/histidine kinase"/>
    <property type="match status" value="1"/>
</dbReference>
<dbReference type="RefSeq" id="WP_130969108.1">
    <property type="nucleotide sequence ID" value="NZ_SIXI01000007.1"/>
</dbReference>
<sequence length="576" mass="62940">MQQALLKVGVNHLRPGLSWLLAVLLALSYTEGPLPEAARWWLAAASVSALAGFAFRHVWRHRLATPQPPAVLRRAEWWGIAYGSSVSLAWGCSSLLMQHGQDSNLLIAMVYFGVCAGAATLSVMGLAHMAISSVLAFIAFSWGMPEAYPSHWAYFSVMLLLYHLVVFSSARQRLAMVADNLQLMQRQEQLLAEQQRETERANQANRDKSAFLAAASHDLRQPVHAIMLLSHALHTHPMDDEARALVHQVMGAGKALSDQFNSLMELSRLEGGHHPVQAQPVALQGWLQQRQQAWADTALAREVGLCLRVSQRLQFARVHTDPGLLQRVLDNLLDNAIKFSPRGGRVLITARQVHGRVTLGVHDQGCGIPAEQHQQVFLPHVQLANPTRDRAQGIGLGLSIVQQAAAVLQARVTLHSSAGRGSHFRVSLPADALLAPTADMAASQQVGAPAPRSAEPARSLHGKRLLLVEDDPMVTQALLPWAQALGMQVRHARHPDEVHSLAEVDLVLCDIRLPGARDGITCLTQWLDDWPDAAGLLVSAESDPEVLDRAEQEGLLLLPKPVDPDLLLHTLTGLCR</sequence>
<dbReference type="EMBL" id="SIXI01000007">
    <property type="protein sequence ID" value="TBO28413.1"/>
    <property type="molecule type" value="Genomic_DNA"/>
</dbReference>
<dbReference type="CDD" id="cd00156">
    <property type="entry name" value="REC"/>
    <property type="match status" value="1"/>
</dbReference>
<evidence type="ECO:0000256" key="4">
    <source>
        <dbReference type="ARBA" id="ARBA00022679"/>
    </source>
</evidence>
<keyword evidence="3 6" id="KW-0597">Phosphoprotein</keyword>
<dbReference type="Pfam" id="PF00512">
    <property type="entry name" value="HisKA"/>
    <property type="match status" value="1"/>
</dbReference>
<dbReference type="SUPFAM" id="SSF52172">
    <property type="entry name" value="CheY-like"/>
    <property type="match status" value="1"/>
</dbReference>
<evidence type="ECO:0000313" key="11">
    <source>
        <dbReference type="EMBL" id="TBO28413.1"/>
    </source>
</evidence>
<dbReference type="GO" id="GO:0000155">
    <property type="term" value="F:phosphorelay sensor kinase activity"/>
    <property type="evidence" value="ECO:0007669"/>
    <property type="project" value="InterPro"/>
</dbReference>
<dbReference type="Gene3D" id="3.40.50.2300">
    <property type="match status" value="1"/>
</dbReference>
<keyword evidence="4" id="KW-0808">Transferase</keyword>
<dbReference type="InterPro" id="IPR036097">
    <property type="entry name" value="HisK_dim/P_sf"/>
</dbReference>
<feature type="transmembrane region" description="Helical" evidence="8">
    <location>
        <begin position="41"/>
        <end position="59"/>
    </location>
</feature>
<name>A0A4Q9GW63_9BURK</name>
<dbReference type="PANTHER" id="PTHR43047:SF9">
    <property type="entry name" value="HISTIDINE KINASE"/>
    <property type="match status" value="1"/>
</dbReference>
<dbReference type="SMART" id="SM00388">
    <property type="entry name" value="HisKA"/>
    <property type="match status" value="1"/>
</dbReference>
<evidence type="ECO:0000256" key="1">
    <source>
        <dbReference type="ARBA" id="ARBA00000085"/>
    </source>
</evidence>
<keyword evidence="12" id="KW-1185">Reference proteome</keyword>
<evidence type="ECO:0000256" key="3">
    <source>
        <dbReference type="ARBA" id="ARBA00022553"/>
    </source>
</evidence>
<evidence type="ECO:0000313" key="12">
    <source>
        <dbReference type="Proteomes" id="UP000292120"/>
    </source>
</evidence>
<keyword evidence="8" id="KW-1133">Transmembrane helix</keyword>
<feature type="transmembrane region" description="Helical" evidence="8">
    <location>
        <begin position="152"/>
        <end position="170"/>
    </location>
</feature>
<evidence type="ECO:0000256" key="2">
    <source>
        <dbReference type="ARBA" id="ARBA00012438"/>
    </source>
</evidence>
<feature type="transmembrane region" description="Helical" evidence="8">
    <location>
        <begin position="12"/>
        <end position="29"/>
    </location>
</feature>
<dbReference type="EC" id="2.7.13.3" evidence="2"/>
<dbReference type="Gene3D" id="1.10.287.130">
    <property type="match status" value="1"/>
</dbReference>
<dbReference type="Pfam" id="PF00072">
    <property type="entry name" value="Response_reg"/>
    <property type="match status" value="1"/>
</dbReference>
<protein>
    <recommendedName>
        <fullName evidence="2">histidine kinase</fullName>
        <ecNumber evidence="2">2.7.13.3</ecNumber>
    </recommendedName>
</protein>
<dbReference type="InterPro" id="IPR036890">
    <property type="entry name" value="HATPase_C_sf"/>
</dbReference>
<dbReference type="AlphaFoldDB" id="A0A4Q9GW63"/>
<dbReference type="PROSITE" id="PS50109">
    <property type="entry name" value="HIS_KIN"/>
    <property type="match status" value="1"/>
</dbReference>
<dbReference type="InterPro" id="IPR004358">
    <property type="entry name" value="Sig_transdc_His_kin-like_C"/>
</dbReference>
<dbReference type="CDD" id="cd00075">
    <property type="entry name" value="HATPase"/>
    <property type="match status" value="1"/>
</dbReference>
<feature type="domain" description="Response regulatory" evidence="10">
    <location>
        <begin position="464"/>
        <end position="575"/>
    </location>
</feature>
<keyword evidence="7" id="KW-0175">Coiled coil</keyword>
<dbReference type="SMART" id="SM00448">
    <property type="entry name" value="REC"/>
    <property type="match status" value="1"/>
</dbReference>
<gene>
    <name evidence="11" type="ORF">EYS42_15535</name>
</gene>
<feature type="modified residue" description="4-aspartylphosphate" evidence="6">
    <location>
        <position position="510"/>
    </location>
</feature>
<dbReference type="Proteomes" id="UP000292120">
    <property type="component" value="Unassembled WGS sequence"/>
</dbReference>
<dbReference type="SMART" id="SM00387">
    <property type="entry name" value="HATPase_c"/>
    <property type="match status" value="1"/>
</dbReference>
<organism evidence="11 12">
    <name type="scientific">Aquabacterium lacunae</name>
    <dbReference type="NCBI Taxonomy" id="2528630"/>
    <lineage>
        <taxon>Bacteria</taxon>
        <taxon>Pseudomonadati</taxon>
        <taxon>Pseudomonadota</taxon>
        <taxon>Betaproteobacteria</taxon>
        <taxon>Burkholderiales</taxon>
        <taxon>Aquabacterium</taxon>
    </lineage>
</organism>
<accession>A0A4Q9GW63</accession>
<evidence type="ECO:0000256" key="8">
    <source>
        <dbReference type="SAM" id="Phobius"/>
    </source>
</evidence>
<dbReference type="InterPro" id="IPR003594">
    <property type="entry name" value="HATPase_dom"/>
</dbReference>
<dbReference type="GO" id="GO:0005886">
    <property type="term" value="C:plasma membrane"/>
    <property type="evidence" value="ECO:0007669"/>
    <property type="project" value="TreeGrafter"/>
</dbReference>
<dbReference type="InterPro" id="IPR011006">
    <property type="entry name" value="CheY-like_superfamily"/>
</dbReference>
<dbReference type="GO" id="GO:0009927">
    <property type="term" value="F:histidine phosphotransfer kinase activity"/>
    <property type="evidence" value="ECO:0007669"/>
    <property type="project" value="TreeGrafter"/>
</dbReference>
<dbReference type="PANTHER" id="PTHR43047">
    <property type="entry name" value="TWO-COMPONENT HISTIDINE PROTEIN KINASE"/>
    <property type="match status" value="1"/>
</dbReference>
<evidence type="ECO:0000259" key="10">
    <source>
        <dbReference type="PROSITE" id="PS50110"/>
    </source>
</evidence>
<proteinExistence type="predicted"/>
<comment type="caution">
    <text evidence="11">The sequence shown here is derived from an EMBL/GenBank/DDBJ whole genome shotgun (WGS) entry which is preliminary data.</text>
</comment>
<feature type="domain" description="Histidine kinase" evidence="9">
    <location>
        <begin position="214"/>
        <end position="432"/>
    </location>
</feature>
<feature type="transmembrane region" description="Helical" evidence="8">
    <location>
        <begin position="79"/>
        <end position="97"/>
    </location>
</feature>
<keyword evidence="5 11" id="KW-0418">Kinase</keyword>